<dbReference type="GO" id="GO:0016485">
    <property type="term" value="P:protein processing"/>
    <property type="evidence" value="ECO:0007669"/>
    <property type="project" value="TreeGrafter"/>
</dbReference>
<evidence type="ECO:0000259" key="4">
    <source>
        <dbReference type="Pfam" id="PF05649"/>
    </source>
</evidence>
<dbReference type="PANTHER" id="PTHR11733">
    <property type="entry name" value="ZINC METALLOPROTEASE FAMILY M13 NEPRILYSIN-RELATED"/>
    <property type="match status" value="1"/>
</dbReference>
<keyword evidence="3" id="KW-0812">Transmembrane</keyword>
<feature type="transmembrane region" description="Helical" evidence="3">
    <location>
        <begin position="74"/>
        <end position="94"/>
    </location>
</feature>
<feature type="region of interest" description="Disordered" evidence="2">
    <location>
        <begin position="1"/>
        <end position="52"/>
    </location>
</feature>
<name>A0A914X9T9_9BILA</name>
<dbReference type="PANTHER" id="PTHR11733:SF239">
    <property type="entry name" value="NEPRILYSIN-11"/>
    <property type="match status" value="1"/>
</dbReference>
<feature type="compositionally biased region" description="Polar residues" evidence="2">
    <location>
        <begin position="19"/>
        <end position="29"/>
    </location>
</feature>
<organism evidence="5 6">
    <name type="scientific">Plectus sambesii</name>
    <dbReference type="NCBI Taxonomy" id="2011161"/>
    <lineage>
        <taxon>Eukaryota</taxon>
        <taxon>Metazoa</taxon>
        <taxon>Ecdysozoa</taxon>
        <taxon>Nematoda</taxon>
        <taxon>Chromadorea</taxon>
        <taxon>Plectida</taxon>
        <taxon>Plectina</taxon>
        <taxon>Plectoidea</taxon>
        <taxon>Plectidae</taxon>
        <taxon>Plectus</taxon>
    </lineage>
</organism>
<dbReference type="Gene3D" id="3.40.390.10">
    <property type="entry name" value="Collagenase (Catalytic Domain)"/>
    <property type="match status" value="1"/>
</dbReference>
<dbReference type="PROSITE" id="PS51885">
    <property type="entry name" value="NEPRILYSIN"/>
    <property type="match status" value="1"/>
</dbReference>
<dbReference type="Pfam" id="PF05649">
    <property type="entry name" value="Peptidase_M13_N"/>
    <property type="match status" value="1"/>
</dbReference>
<dbReference type="InterPro" id="IPR042089">
    <property type="entry name" value="Peptidase_M13_dom_2"/>
</dbReference>
<dbReference type="SUPFAM" id="SSF55486">
    <property type="entry name" value="Metalloproteases ('zincins'), catalytic domain"/>
    <property type="match status" value="1"/>
</dbReference>
<comment type="similarity">
    <text evidence="1">Belongs to the peptidase M13 family.</text>
</comment>
<keyword evidence="5" id="KW-1185">Reference proteome</keyword>
<evidence type="ECO:0000313" key="5">
    <source>
        <dbReference type="Proteomes" id="UP000887566"/>
    </source>
</evidence>
<keyword evidence="3" id="KW-0472">Membrane</keyword>
<dbReference type="Proteomes" id="UP000887566">
    <property type="component" value="Unplaced"/>
</dbReference>
<proteinExistence type="inferred from homology"/>
<dbReference type="GO" id="GO:0005886">
    <property type="term" value="C:plasma membrane"/>
    <property type="evidence" value="ECO:0007669"/>
    <property type="project" value="TreeGrafter"/>
</dbReference>
<evidence type="ECO:0000256" key="2">
    <source>
        <dbReference type="SAM" id="MobiDB-lite"/>
    </source>
</evidence>
<dbReference type="WBParaSite" id="PSAMB.scaffold6648size9056.g28856.t1">
    <property type="protein sequence ID" value="PSAMB.scaffold6648size9056.g28856.t1"/>
    <property type="gene ID" value="PSAMB.scaffold6648size9056.g28856"/>
</dbReference>
<evidence type="ECO:0000256" key="1">
    <source>
        <dbReference type="ARBA" id="ARBA00007357"/>
    </source>
</evidence>
<dbReference type="InterPro" id="IPR008753">
    <property type="entry name" value="Peptidase_M13_N"/>
</dbReference>
<protein>
    <submittedName>
        <fullName evidence="6">Peptidase M13 N-terminal domain-containing protein</fullName>
    </submittedName>
</protein>
<evidence type="ECO:0000256" key="3">
    <source>
        <dbReference type="SAM" id="Phobius"/>
    </source>
</evidence>
<keyword evidence="3" id="KW-1133">Transmembrane helix</keyword>
<dbReference type="InterPro" id="IPR000718">
    <property type="entry name" value="Peptidase_M13"/>
</dbReference>
<reference evidence="6" key="1">
    <citation type="submission" date="2022-11" db="UniProtKB">
        <authorList>
            <consortium name="WormBaseParasite"/>
        </authorList>
    </citation>
    <scope>IDENTIFICATION</scope>
</reference>
<dbReference type="InterPro" id="IPR024079">
    <property type="entry name" value="MetalloPept_cat_dom_sf"/>
</dbReference>
<feature type="domain" description="Peptidase M13 N-terminal" evidence="4">
    <location>
        <begin position="170"/>
        <end position="267"/>
    </location>
</feature>
<sequence length="270" mass="29926">MPSFHPPDYVHLRGHLPPNESQMQLIADQTPSPSPTPDRPPSFRTPDADDSLPSVMYKKKNLGFWAKRTQLEKLLLGLLLLLFIGFVTLLALFAKGEEQAREHERQVSNIVSSPSDKSANLPASPAVLEEPATTSAPTTTSVPQEGVCTTKGCVKAAAGILSALDQTVNPCEDFYEYACGQWNRDHPIPDDMFGYGTFAFVREHVRQQMRVLLESNVKSPSKSINMARLSYTGCMNTPELERLKSSALLGALEELGHWPLLHGEKWKKND</sequence>
<evidence type="ECO:0000313" key="6">
    <source>
        <dbReference type="WBParaSite" id="PSAMB.scaffold6648size9056.g28856.t1"/>
    </source>
</evidence>
<accession>A0A914X9T9</accession>
<dbReference type="AlphaFoldDB" id="A0A914X9T9"/>
<dbReference type="Gene3D" id="1.10.1380.10">
    <property type="entry name" value="Neutral endopeptidase , domain2"/>
    <property type="match status" value="1"/>
</dbReference>
<dbReference type="GO" id="GO:0004222">
    <property type="term" value="F:metalloendopeptidase activity"/>
    <property type="evidence" value="ECO:0007669"/>
    <property type="project" value="InterPro"/>
</dbReference>